<dbReference type="InterPro" id="IPR027417">
    <property type="entry name" value="P-loop_NTPase"/>
</dbReference>
<feature type="domain" description="ABC transporter" evidence="7">
    <location>
        <begin position="33"/>
        <end position="258"/>
    </location>
</feature>
<dbReference type="GO" id="GO:0005524">
    <property type="term" value="F:ATP binding"/>
    <property type="evidence" value="ECO:0007669"/>
    <property type="project" value="UniProtKB-KW"/>
</dbReference>
<dbReference type="InterPro" id="IPR003439">
    <property type="entry name" value="ABC_transporter-like_ATP-bd"/>
</dbReference>
<evidence type="ECO:0000256" key="2">
    <source>
        <dbReference type="ARBA" id="ARBA00022448"/>
    </source>
</evidence>
<dbReference type="CDD" id="cd03220">
    <property type="entry name" value="ABC_KpsT_Wzt"/>
    <property type="match status" value="2"/>
</dbReference>
<accession>A0ABV7CTM2</accession>
<name>A0ABV7CTM2_9BACI</name>
<dbReference type="InterPro" id="IPR003593">
    <property type="entry name" value="AAA+_ATPase"/>
</dbReference>
<dbReference type="PROSITE" id="PS00211">
    <property type="entry name" value="ABC_TRANSPORTER_1"/>
    <property type="match status" value="2"/>
</dbReference>
<dbReference type="InterPro" id="IPR017871">
    <property type="entry name" value="ABC_transporter-like_CS"/>
</dbReference>
<protein>
    <submittedName>
        <fullName evidence="8">ABC transporter ATP-binding protein</fullName>
    </submittedName>
</protein>
<evidence type="ECO:0000256" key="4">
    <source>
        <dbReference type="ARBA" id="ARBA00022840"/>
    </source>
</evidence>
<evidence type="ECO:0000313" key="9">
    <source>
        <dbReference type="Proteomes" id="UP001595279"/>
    </source>
</evidence>
<comment type="caution">
    <text evidence="8">The sequence shown here is derived from an EMBL/GenBank/DDBJ whole genome shotgun (WGS) entry which is preliminary data.</text>
</comment>
<dbReference type="Proteomes" id="UP001595279">
    <property type="component" value="Unassembled WGS sequence"/>
</dbReference>
<keyword evidence="9" id="KW-1185">Reference proteome</keyword>
<evidence type="ECO:0000256" key="3">
    <source>
        <dbReference type="ARBA" id="ARBA00022741"/>
    </source>
</evidence>
<evidence type="ECO:0000256" key="6">
    <source>
        <dbReference type="SAM" id="MobiDB-lite"/>
    </source>
</evidence>
<feature type="region of interest" description="Disordered" evidence="6">
    <location>
        <begin position="498"/>
        <end position="543"/>
    </location>
</feature>
<evidence type="ECO:0000256" key="1">
    <source>
        <dbReference type="ARBA" id="ARBA00005417"/>
    </source>
</evidence>
<evidence type="ECO:0000259" key="7">
    <source>
        <dbReference type="PROSITE" id="PS50893"/>
    </source>
</evidence>
<keyword evidence="4 8" id="KW-0067">ATP-binding</keyword>
<feature type="domain" description="ABC transporter" evidence="7">
    <location>
        <begin position="279"/>
        <end position="502"/>
    </location>
</feature>
<evidence type="ECO:0000313" key="8">
    <source>
        <dbReference type="EMBL" id="MFC3039729.1"/>
    </source>
</evidence>
<proteinExistence type="inferred from homology"/>
<comment type="similarity">
    <text evidence="1">Belongs to the ABC transporter superfamily.</text>
</comment>
<keyword evidence="2" id="KW-0813">Transport</keyword>
<dbReference type="Pfam" id="PF00005">
    <property type="entry name" value="ABC_tran"/>
    <property type="match status" value="2"/>
</dbReference>
<dbReference type="RefSeq" id="WP_390269740.1">
    <property type="nucleotide sequence ID" value="NZ_JBHRSA010000022.1"/>
</dbReference>
<dbReference type="PROSITE" id="PS50893">
    <property type="entry name" value="ABC_TRANSPORTER_2"/>
    <property type="match status" value="2"/>
</dbReference>
<gene>
    <name evidence="8" type="ORF">ACFOGI_05650</name>
</gene>
<dbReference type="SUPFAM" id="SSF52540">
    <property type="entry name" value="P-loop containing nucleoside triphosphate hydrolases"/>
    <property type="match status" value="2"/>
</dbReference>
<evidence type="ECO:0000256" key="5">
    <source>
        <dbReference type="ARBA" id="ARBA00022967"/>
    </source>
</evidence>
<keyword evidence="5" id="KW-1278">Translocase</keyword>
<feature type="compositionally biased region" description="Low complexity" evidence="6">
    <location>
        <begin position="512"/>
        <end position="536"/>
    </location>
</feature>
<dbReference type="InterPro" id="IPR015860">
    <property type="entry name" value="ABC_transpr_TagH-like"/>
</dbReference>
<reference evidence="9" key="1">
    <citation type="journal article" date="2019" name="Int. J. Syst. Evol. Microbiol.">
        <title>The Global Catalogue of Microorganisms (GCM) 10K type strain sequencing project: providing services to taxonomists for standard genome sequencing and annotation.</title>
        <authorList>
            <consortium name="The Broad Institute Genomics Platform"/>
            <consortium name="The Broad Institute Genome Sequencing Center for Infectious Disease"/>
            <person name="Wu L."/>
            <person name="Ma J."/>
        </authorList>
    </citation>
    <scope>NUCLEOTIDE SEQUENCE [LARGE SCALE GENOMIC DNA]</scope>
    <source>
        <strain evidence="9">KCTC 13128</strain>
    </source>
</reference>
<organism evidence="8 9">
    <name type="scientific">Virgibacillus xinjiangensis</name>
    <dbReference type="NCBI Taxonomy" id="393090"/>
    <lineage>
        <taxon>Bacteria</taxon>
        <taxon>Bacillati</taxon>
        <taxon>Bacillota</taxon>
        <taxon>Bacilli</taxon>
        <taxon>Bacillales</taxon>
        <taxon>Bacillaceae</taxon>
        <taxon>Virgibacillus</taxon>
    </lineage>
</organism>
<sequence>MPINHDKTPEKVIKAKRIGVSFYGGAHKEDIKSRVFRMVKERGDNAKSKKIWPLKSIDFEGTQGEILGIIGSNGAGKTTLSKIIAGILKEDRGEIEVDGKVTALFSFGMGFNKELTGQENVFLNGMMLGIDKKLIEKYIKDIHEFSDLGEFFYHPMKYYSSGMKARLGFSVAAHLQPEILILDEALNTGDAKFSKKAAAKMKELVKQAKMVIIVTHSLRYAERNCDRLMWIDGGSVREIGDPKEVVEHYKATVPPRPPRKHRNLQLQKTETDVTDKAIIKAENVGVSFKLGKKDFWALKDVSFEIKEGEVVGIIGHNGAGKSTLCKVLTKILSPDEGAIELNGETSALLGYGTGFNAHLSGEDNIYLNAMLLGIPKKRVDEKYDEIVEFSGLGKKIEKPVKDLSSGMKARLGFSIAAILKPDIFIIDEALSTGDMAFKQKASERIQEMMERAKAVIIVSHSLSFIEQICTRGIWMERGQVMYDGNAEEAVAKYRESQGIKKNTKVKNNATSKNKQLKNNRNQKAAGNKKAAGTAKNKAAENKS</sequence>
<dbReference type="SMART" id="SM00382">
    <property type="entry name" value="AAA"/>
    <property type="match status" value="2"/>
</dbReference>
<dbReference type="Gene3D" id="3.40.50.300">
    <property type="entry name" value="P-loop containing nucleotide triphosphate hydrolases"/>
    <property type="match status" value="2"/>
</dbReference>
<dbReference type="EMBL" id="JBHRSA010000022">
    <property type="protein sequence ID" value="MFC3039729.1"/>
    <property type="molecule type" value="Genomic_DNA"/>
</dbReference>
<dbReference type="PANTHER" id="PTHR46743">
    <property type="entry name" value="TEICHOIC ACIDS EXPORT ATP-BINDING PROTEIN TAGH"/>
    <property type="match status" value="1"/>
</dbReference>
<dbReference type="PANTHER" id="PTHR46743:SF2">
    <property type="entry name" value="TEICHOIC ACIDS EXPORT ATP-BINDING PROTEIN TAGH"/>
    <property type="match status" value="1"/>
</dbReference>
<keyword evidence="3" id="KW-0547">Nucleotide-binding</keyword>
<dbReference type="InterPro" id="IPR050683">
    <property type="entry name" value="Bact_Polysacc_Export_ATP-bd"/>
</dbReference>